<reference evidence="1 2" key="1">
    <citation type="journal article" date="2022" name="New Phytol.">
        <title>Ecological generalism drives hyperdiversity of secondary metabolite gene clusters in xylarialean endophytes.</title>
        <authorList>
            <person name="Franco M.E.E."/>
            <person name="Wisecaver J.H."/>
            <person name="Arnold A.E."/>
            <person name="Ju Y.M."/>
            <person name="Slot J.C."/>
            <person name="Ahrendt S."/>
            <person name="Moore L.P."/>
            <person name="Eastman K.E."/>
            <person name="Scott K."/>
            <person name="Konkel Z."/>
            <person name="Mondo S.J."/>
            <person name="Kuo A."/>
            <person name="Hayes R.D."/>
            <person name="Haridas S."/>
            <person name="Andreopoulos B."/>
            <person name="Riley R."/>
            <person name="LaButti K."/>
            <person name="Pangilinan J."/>
            <person name="Lipzen A."/>
            <person name="Amirebrahimi M."/>
            <person name="Yan J."/>
            <person name="Adam C."/>
            <person name="Keymanesh K."/>
            <person name="Ng V."/>
            <person name="Louie K."/>
            <person name="Northen T."/>
            <person name="Drula E."/>
            <person name="Henrissat B."/>
            <person name="Hsieh H.M."/>
            <person name="Youens-Clark K."/>
            <person name="Lutzoni F."/>
            <person name="Miadlikowska J."/>
            <person name="Eastwood D.C."/>
            <person name="Hamelin R.C."/>
            <person name="Grigoriev I.V."/>
            <person name="U'Ren J.M."/>
        </authorList>
    </citation>
    <scope>NUCLEOTIDE SEQUENCE [LARGE SCALE GENOMIC DNA]</scope>
    <source>
        <strain evidence="1 2">ER1909</strain>
    </source>
</reference>
<comment type="caution">
    <text evidence="1">The sequence shown here is derived from an EMBL/GenBank/DDBJ whole genome shotgun (WGS) entry which is preliminary data.</text>
</comment>
<sequence>MAQSVGCGEMIQGFPQTTADAKGNSTKTKPVDILYVPSAAPRGHQTFWTPFTAYIPLIRPSTNSATHWALRVDGVCFKLDSRRTYRQPFGRPYYVRQPYSDWSRGKHEKATYAGETSLQIEQIENLAAMNVQYYANSSSIGINNSQHYVLRLLSDIADVSTTEESTKLCDHTSPSPYTSSYTRIVYCQIIITAIRGMYHDGWFFFMQIPLIGAGLSWTGLLLLSKIWVGTAELMSPFQMWPLGLFHGLTAIRFQLFWWQGLGYSDDLKHISKIAHLWPWFFSNSLLIIWRYCCGRLFDPDMQLMLRHPVLKHEFVSRRTWKHLWVTFCIVSSFMGLGLYSVGGGLEIRLGTFLIWMCPMILWFR</sequence>
<accession>A0ACC0CSP9</accession>
<name>A0ACC0CSP9_9PEZI</name>
<evidence type="ECO:0000313" key="1">
    <source>
        <dbReference type="EMBL" id="KAI6083352.1"/>
    </source>
</evidence>
<dbReference type="EMBL" id="MU394353">
    <property type="protein sequence ID" value="KAI6083352.1"/>
    <property type="molecule type" value="Genomic_DNA"/>
</dbReference>
<keyword evidence="2" id="KW-1185">Reference proteome</keyword>
<dbReference type="Proteomes" id="UP001497680">
    <property type="component" value="Unassembled WGS sequence"/>
</dbReference>
<evidence type="ECO:0000313" key="2">
    <source>
        <dbReference type="Proteomes" id="UP001497680"/>
    </source>
</evidence>
<gene>
    <name evidence="1" type="ORF">F4821DRAFT_244934</name>
</gene>
<organism evidence="1 2">
    <name type="scientific">Hypoxylon rubiginosum</name>
    <dbReference type="NCBI Taxonomy" id="110542"/>
    <lineage>
        <taxon>Eukaryota</taxon>
        <taxon>Fungi</taxon>
        <taxon>Dikarya</taxon>
        <taxon>Ascomycota</taxon>
        <taxon>Pezizomycotina</taxon>
        <taxon>Sordariomycetes</taxon>
        <taxon>Xylariomycetidae</taxon>
        <taxon>Xylariales</taxon>
        <taxon>Hypoxylaceae</taxon>
        <taxon>Hypoxylon</taxon>
    </lineage>
</organism>
<protein>
    <submittedName>
        <fullName evidence="1">Uncharacterized protein</fullName>
    </submittedName>
</protein>
<proteinExistence type="predicted"/>